<keyword evidence="2" id="KW-1185">Reference proteome</keyword>
<comment type="caution">
    <text evidence="1">The sequence shown here is derived from an EMBL/GenBank/DDBJ whole genome shotgun (WGS) entry which is preliminary data.</text>
</comment>
<name>A0ABT6ZRZ0_9ACTN</name>
<dbReference type="Proteomes" id="UP001214441">
    <property type="component" value="Unassembled WGS sequence"/>
</dbReference>
<proteinExistence type="predicted"/>
<evidence type="ECO:0000313" key="1">
    <source>
        <dbReference type="EMBL" id="MDJ1131821.1"/>
    </source>
</evidence>
<dbReference type="EMBL" id="JANCPR020000006">
    <property type="protein sequence ID" value="MDJ1131821.1"/>
    <property type="molecule type" value="Genomic_DNA"/>
</dbReference>
<reference evidence="1 2" key="1">
    <citation type="submission" date="2023-05" db="EMBL/GenBank/DDBJ databases">
        <title>Streptantibioticus silvisoli sp. nov., acidotolerant actinomycetes 1 from pine litter.</title>
        <authorList>
            <person name="Swiecimska M."/>
            <person name="Golinska P."/>
            <person name="Sangal V."/>
            <person name="Wachnowicz B."/>
            <person name="Goodfellow M."/>
        </authorList>
    </citation>
    <scope>NUCLEOTIDE SEQUENCE [LARGE SCALE GENOMIC DNA]</scope>
    <source>
        <strain evidence="1 2">DSM 42109</strain>
    </source>
</reference>
<organism evidence="1 2">
    <name type="scientific">Streptomyces iconiensis</name>
    <dbReference type="NCBI Taxonomy" id="1384038"/>
    <lineage>
        <taxon>Bacteria</taxon>
        <taxon>Bacillati</taxon>
        <taxon>Actinomycetota</taxon>
        <taxon>Actinomycetes</taxon>
        <taxon>Kitasatosporales</taxon>
        <taxon>Streptomycetaceae</taxon>
        <taxon>Streptomyces</taxon>
    </lineage>
</organism>
<sequence length="70" mass="6752">MSGDRVAAGLVVAAVVDELAAALVALECPADVTVRGGEGPLGGVVLVVGLAVGDAARLALGLKEWEAANG</sequence>
<protein>
    <submittedName>
        <fullName evidence="1">Uncharacterized protein</fullName>
    </submittedName>
</protein>
<evidence type="ECO:0000313" key="2">
    <source>
        <dbReference type="Proteomes" id="UP001214441"/>
    </source>
</evidence>
<accession>A0ABT6ZRZ0</accession>
<gene>
    <name evidence="1" type="ORF">NMN56_007595</name>
</gene>
<dbReference type="RefSeq" id="WP_274044461.1">
    <property type="nucleotide sequence ID" value="NZ_JANCPR020000006.1"/>
</dbReference>